<dbReference type="InterPro" id="IPR006153">
    <property type="entry name" value="Cation/H_exchanger_TM"/>
</dbReference>
<dbReference type="AlphaFoldDB" id="A0A9J6PA23"/>
<feature type="transmembrane region" description="Helical" evidence="5">
    <location>
        <begin position="222"/>
        <end position="252"/>
    </location>
</feature>
<proteinExistence type="predicted"/>
<evidence type="ECO:0000313" key="7">
    <source>
        <dbReference type="EMBL" id="MCM1992120.1"/>
    </source>
</evidence>
<feature type="transmembrane region" description="Helical" evidence="5">
    <location>
        <begin position="112"/>
        <end position="134"/>
    </location>
</feature>
<dbReference type="PANTHER" id="PTHR31102:SF1">
    <property type="entry name" value="CATION_H+ EXCHANGER DOMAIN-CONTAINING PROTEIN"/>
    <property type="match status" value="1"/>
</dbReference>
<dbReference type="GO" id="GO:0015297">
    <property type="term" value="F:antiporter activity"/>
    <property type="evidence" value="ECO:0007669"/>
    <property type="project" value="InterPro"/>
</dbReference>
<keyword evidence="3 5" id="KW-1133">Transmembrane helix</keyword>
<gene>
    <name evidence="7" type="ORF">KDK92_20525</name>
</gene>
<dbReference type="Pfam" id="PF00999">
    <property type="entry name" value="Na_H_Exchanger"/>
    <property type="match status" value="1"/>
</dbReference>
<feature type="transmembrane region" description="Helical" evidence="5">
    <location>
        <begin position="85"/>
        <end position="106"/>
    </location>
</feature>
<comment type="caution">
    <text evidence="7">The sequence shown here is derived from an EMBL/GenBank/DDBJ whole genome shotgun (WGS) entry which is preliminary data.</text>
</comment>
<keyword evidence="4 5" id="KW-0472">Membrane</keyword>
<dbReference type="InterPro" id="IPR038770">
    <property type="entry name" value="Na+/solute_symporter_sf"/>
</dbReference>
<keyword evidence="8" id="KW-1185">Reference proteome</keyword>
<feature type="domain" description="Cation/H+ exchanger transmembrane" evidence="6">
    <location>
        <begin position="7"/>
        <end position="381"/>
    </location>
</feature>
<dbReference type="Proteomes" id="UP001056429">
    <property type="component" value="Unassembled WGS sequence"/>
</dbReference>
<reference evidence="7" key="1">
    <citation type="journal article" date="2021" name="mSystems">
        <title>Bacteria and Archaea Synergistically Convert Glycine Betaine to Biogenic Methane in the Formosa Cold Seep of the South China Sea.</title>
        <authorList>
            <person name="Li L."/>
            <person name="Zhang W."/>
            <person name="Zhang S."/>
            <person name="Song L."/>
            <person name="Sun Q."/>
            <person name="Zhang H."/>
            <person name="Xiang H."/>
            <person name="Dong X."/>
        </authorList>
    </citation>
    <scope>NUCLEOTIDE SEQUENCE</scope>
    <source>
        <strain evidence="7">ZWT</strain>
    </source>
</reference>
<reference evidence="7" key="2">
    <citation type="submission" date="2021-04" db="EMBL/GenBank/DDBJ databases">
        <authorList>
            <person name="Dong X."/>
        </authorList>
    </citation>
    <scope>NUCLEOTIDE SEQUENCE</scope>
    <source>
        <strain evidence="7">ZWT</strain>
    </source>
</reference>
<dbReference type="Gene3D" id="1.20.1530.20">
    <property type="match status" value="1"/>
</dbReference>
<dbReference type="InterPro" id="IPR051843">
    <property type="entry name" value="CPA1_transporter"/>
</dbReference>
<feature type="transmembrane region" description="Helical" evidence="5">
    <location>
        <begin position="360"/>
        <end position="380"/>
    </location>
</feature>
<protein>
    <submittedName>
        <fullName evidence="7">Cation:proton antiporter</fullName>
    </submittedName>
</protein>
<feature type="transmembrane region" description="Helical" evidence="5">
    <location>
        <begin position="272"/>
        <end position="290"/>
    </location>
</feature>
<evidence type="ECO:0000259" key="6">
    <source>
        <dbReference type="Pfam" id="PF00999"/>
    </source>
</evidence>
<dbReference type="GO" id="GO:1902600">
    <property type="term" value="P:proton transmembrane transport"/>
    <property type="evidence" value="ECO:0007669"/>
    <property type="project" value="InterPro"/>
</dbReference>
<name>A0A9J6PA23_9CLOT</name>
<feature type="transmembrane region" description="Helical" evidence="5">
    <location>
        <begin position="184"/>
        <end position="206"/>
    </location>
</feature>
<feature type="transmembrane region" description="Helical" evidence="5">
    <location>
        <begin position="146"/>
        <end position="172"/>
    </location>
</feature>
<dbReference type="GO" id="GO:0016020">
    <property type="term" value="C:membrane"/>
    <property type="evidence" value="ECO:0007669"/>
    <property type="project" value="UniProtKB-SubCell"/>
</dbReference>
<evidence type="ECO:0000256" key="2">
    <source>
        <dbReference type="ARBA" id="ARBA00022692"/>
    </source>
</evidence>
<comment type="subcellular location">
    <subcellularLocation>
        <location evidence="1">Membrane</location>
        <topology evidence="1">Multi-pass membrane protein</topology>
    </subcellularLocation>
</comment>
<dbReference type="RefSeq" id="WP_250861287.1">
    <property type="nucleotide sequence ID" value="NZ_JAGSOJ010000005.1"/>
</dbReference>
<sequence>MIKSILIILFFGFLGNKIFSKIKLPGLLGMIIAGIVVGPYGLNLIDGSIIDNAADIRSMALIIILLRAGLGINKQTLKKVGKVSLKMASIPCLLEGTAILLVAHFLLDFTFIQSGILAFIIAAVSPAVIVPSMLELKESGRGMDKGIPVLILAGSSIDDIFAMTLFSVFIGLEKNTGVPLGKQLLAIPFEIVGGILLGCIAGYIIIKIMKRFKSKFSKQDKLLILLASSFGVYILGDMIKVSGLLSIMAIGFLLLEYSKETAEEIQPSLNKIWYFAQIFLFMLIGAAVDINIAIKAGLVGLIIITIGLIARTIGVVIALTNSELSMKEKIFCAIAYVPKATVQAAIGAKPLELGVVGGELMLAIAVLSIIITAPLGAIGIKISAPKLLNKIKIVNEEDIENLSAS</sequence>
<evidence type="ECO:0000256" key="3">
    <source>
        <dbReference type="ARBA" id="ARBA00022989"/>
    </source>
</evidence>
<keyword evidence="2 5" id="KW-0812">Transmembrane</keyword>
<accession>A0A9J6PA23</accession>
<dbReference type="EMBL" id="JAGSOJ010000005">
    <property type="protein sequence ID" value="MCM1992120.1"/>
    <property type="molecule type" value="Genomic_DNA"/>
</dbReference>
<feature type="transmembrane region" description="Helical" evidence="5">
    <location>
        <begin position="297"/>
        <end position="319"/>
    </location>
</feature>
<organism evidence="7 8">
    <name type="scientific">Oceanirhabdus seepicola</name>
    <dbReference type="NCBI Taxonomy" id="2828781"/>
    <lineage>
        <taxon>Bacteria</taxon>
        <taxon>Bacillati</taxon>
        <taxon>Bacillota</taxon>
        <taxon>Clostridia</taxon>
        <taxon>Eubacteriales</taxon>
        <taxon>Clostridiaceae</taxon>
        <taxon>Oceanirhabdus</taxon>
    </lineage>
</organism>
<evidence type="ECO:0000313" key="8">
    <source>
        <dbReference type="Proteomes" id="UP001056429"/>
    </source>
</evidence>
<evidence type="ECO:0000256" key="4">
    <source>
        <dbReference type="ARBA" id="ARBA00023136"/>
    </source>
</evidence>
<dbReference type="PANTHER" id="PTHR31102">
    <property type="match status" value="1"/>
</dbReference>
<feature type="transmembrane region" description="Helical" evidence="5">
    <location>
        <begin position="56"/>
        <end position="73"/>
    </location>
</feature>
<evidence type="ECO:0000256" key="1">
    <source>
        <dbReference type="ARBA" id="ARBA00004141"/>
    </source>
</evidence>
<evidence type="ECO:0000256" key="5">
    <source>
        <dbReference type="SAM" id="Phobius"/>
    </source>
</evidence>